<accession>A0ABS2Q4K1</accession>
<dbReference type="Proteomes" id="UP000808914">
    <property type="component" value="Unassembled WGS sequence"/>
</dbReference>
<evidence type="ECO:0000313" key="1">
    <source>
        <dbReference type="EMBL" id="MBM7646624.1"/>
    </source>
</evidence>
<dbReference type="RefSeq" id="WP_205004509.1">
    <property type="nucleotide sequence ID" value="NZ_JAFBER010000025.1"/>
</dbReference>
<sequence>MKRIFNTVKKLIHWVDNYLDQAYKDGKFNFKASYNKEDLIKEIRSICLSLEMESVISENDLEKLIHLLKKKIRLLKRNLQLKDTAIV</sequence>
<protein>
    <submittedName>
        <fullName evidence="1">Uncharacterized protein</fullName>
    </submittedName>
</protein>
<evidence type="ECO:0000313" key="2">
    <source>
        <dbReference type="Proteomes" id="UP000808914"/>
    </source>
</evidence>
<comment type="caution">
    <text evidence="1">The sequence shown here is derived from an EMBL/GenBank/DDBJ whole genome shotgun (WGS) entry which is preliminary data.</text>
</comment>
<reference evidence="1 2" key="1">
    <citation type="submission" date="2021-01" db="EMBL/GenBank/DDBJ databases">
        <title>Genomic Encyclopedia of Type Strains, Phase IV (KMG-IV): sequencing the most valuable type-strain genomes for metagenomic binning, comparative biology and taxonomic classification.</title>
        <authorList>
            <person name="Goeker M."/>
        </authorList>
    </citation>
    <scope>NUCLEOTIDE SEQUENCE [LARGE SCALE GENOMIC DNA]</scope>
    <source>
        <strain evidence="1 2">DSM 28236</strain>
    </source>
</reference>
<organism evidence="1 2">
    <name type="scientific">Scopulibacillus daqui</name>
    <dbReference type="NCBI Taxonomy" id="1469162"/>
    <lineage>
        <taxon>Bacteria</taxon>
        <taxon>Bacillati</taxon>
        <taxon>Bacillota</taxon>
        <taxon>Bacilli</taxon>
        <taxon>Bacillales</taxon>
        <taxon>Sporolactobacillaceae</taxon>
        <taxon>Scopulibacillus</taxon>
    </lineage>
</organism>
<name>A0ABS2Q4K1_9BACL</name>
<proteinExistence type="predicted"/>
<gene>
    <name evidence="1" type="ORF">JOD45_002856</name>
</gene>
<dbReference type="EMBL" id="JAFBER010000025">
    <property type="protein sequence ID" value="MBM7646624.1"/>
    <property type="molecule type" value="Genomic_DNA"/>
</dbReference>
<keyword evidence="2" id="KW-1185">Reference proteome</keyword>